<gene>
    <name evidence="1" type="ORF">SAMN04489727_1711</name>
</gene>
<dbReference type="Proteomes" id="UP000199622">
    <property type="component" value="Unassembled WGS sequence"/>
</dbReference>
<sequence>MRAHGIDPNNVPLYGDIEIDEGARKLTVDSYVRDEAGQIVDVGGDGKREQVTVDLIAPWPFPPEITEL</sequence>
<dbReference type="EMBL" id="FNSO01000003">
    <property type="protein sequence ID" value="SEB43413.1"/>
    <property type="molecule type" value="Genomic_DNA"/>
</dbReference>
<evidence type="ECO:0000313" key="2">
    <source>
        <dbReference type="Proteomes" id="UP000199622"/>
    </source>
</evidence>
<organism evidence="1 2">
    <name type="scientific">Amycolatopsis tolypomycina</name>
    <dbReference type="NCBI Taxonomy" id="208445"/>
    <lineage>
        <taxon>Bacteria</taxon>
        <taxon>Bacillati</taxon>
        <taxon>Actinomycetota</taxon>
        <taxon>Actinomycetes</taxon>
        <taxon>Pseudonocardiales</taxon>
        <taxon>Pseudonocardiaceae</taxon>
        <taxon>Amycolatopsis</taxon>
    </lineage>
</organism>
<protein>
    <submittedName>
        <fullName evidence="1">Uncharacterized protein</fullName>
    </submittedName>
</protein>
<dbReference type="RefSeq" id="WP_091305267.1">
    <property type="nucleotide sequence ID" value="NZ_FNSO01000003.1"/>
</dbReference>
<name>A0A1H4JAX6_9PSEU</name>
<reference evidence="2" key="1">
    <citation type="submission" date="2016-10" db="EMBL/GenBank/DDBJ databases">
        <authorList>
            <person name="Varghese N."/>
            <person name="Submissions S."/>
        </authorList>
    </citation>
    <scope>NUCLEOTIDE SEQUENCE [LARGE SCALE GENOMIC DNA]</scope>
    <source>
        <strain evidence="2">DSM 44544</strain>
    </source>
</reference>
<proteinExistence type="predicted"/>
<accession>A0A1H4JAX6</accession>
<dbReference type="STRING" id="208445.SAMN04489727_1711"/>
<keyword evidence="2" id="KW-1185">Reference proteome</keyword>
<dbReference type="OrthoDB" id="4337094at2"/>
<evidence type="ECO:0000313" key="1">
    <source>
        <dbReference type="EMBL" id="SEB43413.1"/>
    </source>
</evidence>
<dbReference type="AlphaFoldDB" id="A0A1H4JAX6"/>